<evidence type="ECO:0000256" key="5">
    <source>
        <dbReference type="ARBA" id="ARBA00034545"/>
    </source>
</evidence>
<organism evidence="10 11">
    <name type="scientific">Aspergillus fumigatus (strain CBS 144.89 / FGSC A1163 / CEA10)</name>
    <name type="common">Neosartorya fumigata</name>
    <dbReference type="NCBI Taxonomy" id="451804"/>
    <lineage>
        <taxon>Eukaryota</taxon>
        <taxon>Fungi</taxon>
        <taxon>Dikarya</taxon>
        <taxon>Ascomycota</taxon>
        <taxon>Pezizomycotina</taxon>
        <taxon>Eurotiomycetes</taxon>
        <taxon>Eurotiomycetidae</taxon>
        <taxon>Eurotiales</taxon>
        <taxon>Aspergillaceae</taxon>
        <taxon>Aspergillus</taxon>
        <taxon>Aspergillus subgen. Fumigati</taxon>
    </lineage>
</organism>
<dbReference type="EC" id="2.1.1.137" evidence="4"/>
<comment type="catalytic activity">
    <reaction evidence="6">
        <text>arsenic triglutathione + [thioredoxin]-dithiol + S-adenosyl-L-methionine + 2 H2O = methylarsonous acid + [thioredoxin]-disulfide + 3 glutathione + S-adenosyl-L-homocysteine + H(+)</text>
        <dbReference type="Rhea" id="RHEA:69460"/>
        <dbReference type="Rhea" id="RHEA-COMP:10698"/>
        <dbReference type="Rhea" id="RHEA-COMP:10700"/>
        <dbReference type="ChEBI" id="CHEBI:15377"/>
        <dbReference type="ChEBI" id="CHEBI:15378"/>
        <dbReference type="ChEBI" id="CHEBI:17826"/>
        <dbReference type="ChEBI" id="CHEBI:29950"/>
        <dbReference type="ChEBI" id="CHEBI:50058"/>
        <dbReference type="ChEBI" id="CHEBI:57856"/>
        <dbReference type="ChEBI" id="CHEBI:57925"/>
        <dbReference type="ChEBI" id="CHEBI:59789"/>
        <dbReference type="ChEBI" id="CHEBI:183640"/>
        <dbReference type="EC" id="2.1.1.137"/>
    </reaction>
</comment>
<feature type="domain" description="Methyltransferase" evidence="9">
    <location>
        <begin position="125"/>
        <end position="237"/>
    </location>
</feature>
<evidence type="ECO:0000256" key="3">
    <source>
        <dbReference type="ARBA" id="ARBA00034487"/>
    </source>
</evidence>
<evidence type="ECO:0000313" key="10">
    <source>
        <dbReference type="EMBL" id="EDP53418.1"/>
    </source>
</evidence>
<evidence type="ECO:0000313" key="11">
    <source>
        <dbReference type="Proteomes" id="UP000001699"/>
    </source>
</evidence>
<dbReference type="InterPro" id="IPR029063">
    <property type="entry name" value="SAM-dependent_MTases_sf"/>
</dbReference>
<evidence type="ECO:0000256" key="8">
    <source>
        <dbReference type="ARBA" id="ARBA00048428"/>
    </source>
</evidence>
<dbReference type="InterPro" id="IPR026669">
    <property type="entry name" value="Arsenite_MeTrfase-like"/>
</dbReference>
<dbReference type="GO" id="GO:0030791">
    <property type="term" value="F:arsenite methyltransferase activity"/>
    <property type="evidence" value="ECO:0007669"/>
    <property type="project" value="UniProtKB-EC"/>
</dbReference>
<dbReference type="OrthoDB" id="10017101at2759"/>
<keyword evidence="10" id="KW-0489">Methyltransferase</keyword>
<comment type="similarity">
    <text evidence="3">Belongs to the methyltransferase superfamily. Arsenite methyltransferase family.</text>
</comment>
<evidence type="ECO:0000256" key="1">
    <source>
        <dbReference type="ARBA" id="ARBA00022679"/>
    </source>
</evidence>
<dbReference type="VEuPathDB" id="FungiDB:AFUB_045930"/>
<dbReference type="Proteomes" id="UP000001699">
    <property type="component" value="Unassembled WGS sequence"/>
</dbReference>
<comment type="catalytic activity">
    <reaction evidence="7">
        <text>arsenic triglutathione + 2 [thioredoxin]-dithiol + 2 S-adenosyl-L-methionine + H2O = dimethylarsinous acid + 2 [thioredoxin]-disulfide + 3 glutathione + 2 S-adenosyl-L-homocysteine + 2 H(+)</text>
        <dbReference type="Rhea" id="RHEA:69464"/>
        <dbReference type="Rhea" id="RHEA-COMP:10698"/>
        <dbReference type="Rhea" id="RHEA-COMP:10700"/>
        <dbReference type="ChEBI" id="CHEBI:15377"/>
        <dbReference type="ChEBI" id="CHEBI:15378"/>
        <dbReference type="ChEBI" id="CHEBI:23808"/>
        <dbReference type="ChEBI" id="CHEBI:29950"/>
        <dbReference type="ChEBI" id="CHEBI:50058"/>
        <dbReference type="ChEBI" id="CHEBI:57856"/>
        <dbReference type="ChEBI" id="CHEBI:57925"/>
        <dbReference type="ChEBI" id="CHEBI:59789"/>
        <dbReference type="ChEBI" id="CHEBI:183640"/>
        <dbReference type="EC" id="2.1.1.137"/>
    </reaction>
</comment>
<dbReference type="PANTHER" id="PTHR43675">
    <property type="entry name" value="ARSENITE METHYLTRANSFERASE"/>
    <property type="match status" value="1"/>
</dbReference>
<feature type="domain" description="Methyltransferase" evidence="9">
    <location>
        <begin position="67"/>
        <end position="108"/>
    </location>
</feature>
<reference evidence="10 11" key="1">
    <citation type="journal article" date="2008" name="PLoS Genet.">
        <title>Genomic islands in the pathogenic filamentous fungus Aspergillus fumigatus.</title>
        <authorList>
            <person name="Fedorova N.D."/>
            <person name="Khaldi N."/>
            <person name="Joardar V.S."/>
            <person name="Maiti R."/>
            <person name="Amedeo P."/>
            <person name="Anderson M.J."/>
            <person name="Crabtree J."/>
            <person name="Silva J.C."/>
            <person name="Badger J.H."/>
            <person name="Albarraq A."/>
            <person name="Angiuoli S."/>
            <person name="Bussey H."/>
            <person name="Bowyer P."/>
            <person name="Cotty P.J."/>
            <person name="Dyer P.S."/>
            <person name="Egan A."/>
            <person name="Galens K."/>
            <person name="Fraser-Liggett C.M."/>
            <person name="Haas B.J."/>
            <person name="Inman J.M."/>
            <person name="Kent R."/>
            <person name="Lemieux S."/>
            <person name="Malavazi I."/>
            <person name="Orvis J."/>
            <person name="Roemer T."/>
            <person name="Ronning C.M."/>
            <person name="Sundaram J.P."/>
            <person name="Sutton G."/>
            <person name="Turner G."/>
            <person name="Venter J.C."/>
            <person name="White O.R."/>
            <person name="Whitty B.R."/>
            <person name="Youngman P."/>
            <person name="Wolfe K.H."/>
            <person name="Goldman G.H."/>
            <person name="Wortman J.R."/>
            <person name="Jiang B."/>
            <person name="Denning D.W."/>
            <person name="Nierman W.C."/>
        </authorList>
    </citation>
    <scope>NUCLEOTIDE SEQUENCE [LARGE SCALE GENOMIC DNA]</scope>
    <source>
        <strain evidence="11">CBS 144.89 / FGSC A1163 / CEA10</strain>
    </source>
</reference>
<dbReference type="AlphaFoldDB" id="B0Y0E8"/>
<keyword evidence="11" id="KW-1185">Reference proteome</keyword>
<dbReference type="SUPFAM" id="SSF53335">
    <property type="entry name" value="S-adenosyl-L-methionine-dependent methyltransferases"/>
    <property type="match status" value="1"/>
</dbReference>
<gene>
    <name evidence="10" type="ORF">AFUB_045930</name>
</gene>
<evidence type="ECO:0000256" key="2">
    <source>
        <dbReference type="ARBA" id="ARBA00022691"/>
    </source>
</evidence>
<dbReference type="HOGENOM" id="CLU_052868_3_1_1"/>
<accession>B0Y0E8</accession>
<evidence type="ECO:0000259" key="9">
    <source>
        <dbReference type="Pfam" id="PF13847"/>
    </source>
</evidence>
<comment type="catalytic activity">
    <reaction evidence="8">
        <text>arsenic triglutathione + 3 [thioredoxin]-dithiol + 3 S-adenosyl-L-methionine = trimethylarsine + 3 [thioredoxin]-disulfide + 3 glutathione + 3 S-adenosyl-L-homocysteine + 3 H(+)</text>
        <dbReference type="Rhea" id="RHEA:69432"/>
        <dbReference type="Rhea" id="RHEA-COMP:10698"/>
        <dbReference type="Rhea" id="RHEA-COMP:10700"/>
        <dbReference type="ChEBI" id="CHEBI:15378"/>
        <dbReference type="ChEBI" id="CHEBI:27130"/>
        <dbReference type="ChEBI" id="CHEBI:29950"/>
        <dbReference type="ChEBI" id="CHEBI:50058"/>
        <dbReference type="ChEBI" id="CHEBI:57856"/>
        <dbReference type="ChEBI" id="CHEBI:57925"/>
        <dbReference type="ChEBI" id="CHEBI:59789"/>
        <dbReference type="ChEBI" id="CHEBI:183640"/>
        <dbReference type="EC" id="2.1.1.137"/>
    </reaction>
</comment>
<dbReference type="PANTHER" id="PTHR43675:SF8">
    <property type="entry name" value="ARSENITE METHYLTRANSFERASE"/>
    <property type="match status" value="1"/>
</dbReference>
<keyword evidence="1" id="KW-0808">Transferase</keyword>
<dbReference type="PhylomeDB" id="B0Y0E8"/>
<evidence type="ECO:0000256" key="4">
    <source>
        <dbReference type="ARBA" id="ARBA00034521"/>
    </source>
</evidence>
<evidence type="ECO:0000256" key="7">
    <source>
        <dbReference type="ARBA" id="ARBA00047943"/>
    </source>
</evidence>
<dbReference type="Pfam" id="PF13847">
    <property type="entry name" value="Methyltransf_31"/>
    <property type="match status" value="2"/>
</dbReference>
<sequence>MQSTETIQAVQDYYGGLAERGSTGRSEDYQTNVAKAFGYDPEDLKFLPENANLGVSCGNPLALASLREGETVIDLGSGGGIDVILAARKVGPKGKAIGVDMTKVSIHVYRADYTLPASDLLPIYQKMLALAHENVEKAGITNASFVEGFITAIPLEDSTADCIISNCVVNLVPKEQKSLVFHEMFRLLKPGGRVAISDILARRELPPEIANDLALYVGCIAGASQAQQYHAYLKDAGFGGTSTNPLATDRKMLILCADIMIVDTKADLNIYKDMPQEKSACCGMSCSDLQSNDKIRDYDCNEWAGELVLDEASRRGPWLTQFLGSFQIYAVKPAL</sequence>
<proteinExistence type="inferred from homology"/>
<name>B0Y0E8_ASPFC</name>
<dbReference type="CDD" id="cd02440">
    <property type="entry name" value="AdoMet_MTases"/>
    <property type="match status" value="1"/>
</dbReference>
<keyword evidence="2" id="KW-0949">S-adenosyl-L-methionine</keyword>
<dbReference type="EMBL" id="DS499596">
    <property type="protein sequence ID" value="EDP53418.1"/>
    <property type="molecule type" value="Genomic_DNA"/>
</dbReference>
<protein>
    <recommendedName>
        <fullName evidence="5">Arsenite methyltransferase</fullName>
        <ecNumber evidence="4">2.1.1.137</ecNumber>
    </recommendedName>
</protein>
<dbReference type="Gene3D" id="3.40.50.150">
    <property type="entry name" value="Vaccinia Virus protein VP39"/>
    <property type="match status" value="1"/>
</dbReference>
<dbReference type="GO" id="GO:0032259">
    <property type="term" value="P:methylation"/>
    <property type="evidence" value="ECO:0007669"/>
    <property type="project" value="UniProtKB-KW"/>
</dbReference>
<evidence type="ECO:0000256" key="6">
    <source>
        <dbReference type="ARBA" id="ARBA00047941"/>
    </source>
</evidence>
<dbReference type="InterPro" id="IPR025714">
    <property type="entry name" value="Methyltranfer_dom"/>
</dbReference>